<dbReference type="EMBL" id="OOIL02006852">
    <property type="protein sequence ID" value="VFR03147.1"/>
    <property type="molecule type" value="Genomic_DNA"/>
</dbReference>
<gene>
    <name evidence="1" type="ORF">CCAM_LOCUS44922</name>
</gene>
<protein>
    <submittedName>
        <fullName evidence="1">Uncharacterized protein</fullName>
    </submittedName>
</protein>
<sequence length="75" mass="8800">MLTECFRRSSRSTSSSRYDMKIHINSITQIFRKRQKVVIPRSCINSRPDQESCHRINNEVELLVNEATEWTEVSG</sequence>
<evidence type="ECO:0000313" key="1">
    <source>
        <dbReference type="EMBL" id="VFR03147.1"/>
    </source>
</evidence>
<dbReference type="AlphaFoldDB" id="A0A484NSZ7"/>
<accession>A0A484NSZ7</accession>
<dbReference type="Proteomes" id="UP000595140">
    <property type="component" value="Unassembled WGS sequence"/>
</dbReference>
<reference evidence="1 2" key="1">
    <citation type="submission" date="2018-04" db="EMBL/GenBank/DDBJ databases">
        <authorList>
            <person name="Vogel A."/>
        </authorList>
    </citation>
    <scope>NUCLEOTIDE SEQUENCE [LARGE SCALE GENOMIC DNA]</scope>
</reference>
<proteinExistence type="predicted"/>
<keyword evidence="2" id="KW-1185">Reference proteome</keyword>
<organism evidence="1 2">
    <name type="scientific">Cuscuta campestris</name>
    <dbReference type="NCBI Taxonomy" id="132261"/>
    <lineage>
        <taxon>Eukaryota</taxon>
        <taxon>Viridiplantae</taxon>
        <taxon>Streptophyta</taxon>
        <taxon>Embryophyta</taxon>
        <taxon>Tracheophyta</taxon>
        <taxon>Spermatophyta</taxon>
        <taxon>Magnoliopsida</taxon>
        <taxon>eudicotyledons</taxon>
        <taxon>Gunneridae</taxon>
        <taxon>Pentapetalae</taxon>
        <taxon>asterids</taxon>
        <taxon>lamiids</taxon>
        <taxon>Solanales</taxon>
        <taxon>Convolvulaceae</taxon>
        <taxon>Cuscuteae</taxon>
        <taxon>Cuscuta</taxon>
        <taxon>Cuscuta subgen. Grammica</taxon>
        <taxon>Cuscuta sect. Cleistogrammica</taxon>
    </lineage>
</organism>
<name>A0A484NSZ7_9ASTE</name>
<evidence type="ECO:0000313" key="2">
    <source>
        <dbReference type="Proteomes" id="UP000595140"/>
    </source>
</evidence>